<gene>
    <name evidence="8" type="ORF">HY912_04650</name>
</gene>
<evidence type="ECO:0000313" key="9">
    <source>
        <dbReference type="Proteomes" id="UP000807825"/>
    </source>
</evidence>
<evidence type="ECO:0000313" key="8">
    <source>
        <dbReference type="EMBL" id="MBI5248763.1"/>
    </source>
</evidence>
<dbReference type="PRINTS" id="PR01021">
    <property type="entry name" value="OMPADOMAIN"/>
</dbReference>
<dbReference type="SUPFAM" id="SSF53850">
    <property type="entry name" value="Periplasmic binding protein-like II"/>
    <property type="match status" value="1"/>
</dbReference>
<dbReference type="GO" id="GO:0042597">
    <property type="term" value="C:periplasmic space"/>
    <property type="evidence" value="ECO:0007669"/>
    <property type="project" value="UniProtKB-SubCell"/>
</dbReference>
<dbReference type="SUPFAM" id="SSF103088">
    <property type="entry name" value="OmpA-like"/>
    <property type="match status" value="1"/>
</dbReference>
<dbReference type="GO" id="GO:0016020">
    <property type="term" value="C:membrane"/>
    <property type="evidence" value="ECO:0007669"/>
    <property type="project" value="UniProtKB-SubCell"/>
</dbReference>
<dbReference type="InterPro" id="IPR006664">
    <property type="entry name" value="OMP_bac"/>
</dbReference>
<evidence type="ECO:0000256" key="2">
    <source>
        <dbReference type="ARBA" id="ARBA00004418"/>
    </source>
</evidence>
<name>A0A9D6V130_9BACT</name>
<dbReference type="PANTHER" id="PTHR30024">
    <property type="entry name" value="ALIPHATIC SULFONATES-BINDING PROTEIN-RELATED"/>
    <property type="match status" value="1"/>
</dbReference>
<dbReference type="InterPro" id="IPR006665">
    <property type="entry name" value="OmpA-like"/>
</dbReference>
<keyword evidence="4" id="KW-0732">Signal</keyword>
<dbReference type="CDD" id="cd07185">
    <property type="entry name" value="OmpA_C-like"/>
    <property type="match status" value="1"/>
</dbReference>
<dbReference type="EMBL" id="JACRDE010000136">
    <property type="protein sequence ID" value="MBI5248763.1"/>
    <property type="molecule type" value="Genomic_DNA"/>
</dbReference>
<dbReference type="Gene3D" id="3.40.190.10">
    <property type="entry name" value="Periplasmic binding protein-like II"/>
    <property type="match status" value="1"/>
</dbReference>
<dbReference type="InterPro" id="IPR001638">
    <property type="entry name" value="Solute-binding_3/MltF_N"/>
</dbReference>
<evidence type="ECO:0000259" key="7">
    <source>
        <dbReference type="PROSITE" id="PS51123"/>
    </source>
</evidence>
<accession>A0A9D6V130</accession>
<comment type="caution">
    <text evidence="8">The sequence shown here is derived from an EMBL/GenBank/DDBJ whole genome shotgun (WGS) entry which is preliminary data.</text>
</comment>
<evidence type="ECO:0000256" key="4">
    <source>
        <dbReference type="ARBA" id="ARBA00022729"/>
    </source>
</evidence>
<protein>
    <submittedName>
        <fullName evidence="8">OmpA family protein</fullName>
    </submittedName>
</protein>
<dbReference type="PANTHER" id="PTHR30024:SF47">
    <property type="entry name" value="TAURINE-BINDING PERIPLASMIC PROTEIN"/>
    <property type="match status" value="1"/>
</dbReference>
<feature type="domain" description="OmpA-like" evidence="7">
    <location>
        <begin position="401"/>
        <end position="522"/>
    </location>
</feature>
<keyword evidence="5 6" id="KW-0472">Membrane</keyword>
<dbReference type="PROSITE" id="PS51123">
    <property type="entry name" value="OMPA_2"/>
    <property type="match status" value="1"/>
</dbReference>
<proteinExistence type="inferred from homology"/>
<dbReference type="Gene3D" id="3.30.1330.60">
    <property type="entry name" value="OmpA-like domain"/>
    <property type="match status" value="1"/>
</dbReference>
<comment type="subcellular location">
    <subcellularLocation>
        <location evidence="1">Membrane</location>
    </subcellularLocation>
    <subcellularLocation>
        <location evidence="2">Periplasm</location>
    </subcellularLocation>
</comment>
<comment type="similarity">
    <text evidence="3">Belongs to the bacterial solute-binding protein SsuA/TauA family.</text>
</comment>
<dbReference type="Pfam" id="PF00691">
    <property type="entry name" value="OmpA"/>
    <property type="match status" value="1"/>
</dbReference>
<reference evidence="8" key="1">
    <citation type="submission" date="2020-07" db="EMBL/GenBank/DDBJ databases">
        <title>Huge and variable diversity of episymbiotic CPR bacteria and DPANN archaea in groundwater ecosystems.</title>
        <authorList>
            <person name="He C.Y."/>
            <person name="Keren R."/>
            <person name="Whittaker M."/>
            <person name="Farag I.F."/>
            <person name="Doudna J."/>
            <person name="Cate J.H.D."/>
            <person name="Banfield J.F."/>
        </authorList>
    </citation>
    <scope>NUCLEOTIDE SEQUENCE</scope>
    <source>
        <strain evidence="8">NC_groundwater_1664_Pr3_B-0.1um_52_9</strain>
    </source>
</reference>
<organism evidence="8 9">
    <name type="scientific">Desulfomonile tiedjei</name>
    <dbReference type="NCBI Taxonomy" id="2358"/>
    <lineage>
        <taxon>Bacteria</taxon>
        <taxon>Pseudomonadati</taxon>
        <taxon>Thermodesulfobacteriota</taxon>
        <taxon>Desulfomonilia</taxon>
        <taxon>Desulfomonilales</taxon>
        <taxon>Desulfomonilaceae</taxon>
        <taxon>Desulfomonile</taxon>
    </lineage>
</organism>
<evidence type="ECO:0000256" key="1">
    <source>
        <dbReference type="ARBA" id="ARBA00004370"/>
    </source>
</evidence>
<dbReference type="AlphaFoldDB" id="A0A9D6V130"/>
<dbReference type="InterPro" id="IPR036737">
    <property type="entry name" value="OmpA-like_sf"/>
</dbReference>
<evidence type="ECO:0000256" key="5">
    <source>
        <dbReference type="ARBA" id="ARBA00023136"/>
    </source>
</evidence>
<evidence type="ECO:0000256" key="3">
    <source>
        <dbReference type="ARBA" id="ARBA00010742"/>
    </source>
</evidence>
<sequence>MNRRVVGALLLLLLGVVGITAVWYFMPWFQDLQKKTATDAQHIKGKITVALDNWIGYFIFRSPEMRKELRRAGWSLVCEDDGANYAQRMKRLRDNDIEFAVATVDSLVVNTASFGVPGIVIMVIDESKGGDAILARKEKVASLDQLRNRANITVAFTPDSPSHYLLKAAAHHFNLPELLPAAGPLRIETQGSSEALTRLLAGKADVAVLWEPDVSRALAQSGITKILGTEDTQKLIVDILLVNKKLALKNPEVIKVFLSAYFSVLKEYRDKPALLREHLKSETGLPEDSVESMVKGVRWVNLAENCEKWFGISGPDTSGEDGLVSALESTVKTLINAGDFSSSPIPDNDAYRLINSTFLQDLFVKGVSGFTTARTGSSLPDIQGQTDTRFAALNESAWDRLKEVGTLKVEPVMFQQGASHLDSIAKETIDRAADLLGHYPNFRVIIKGHTATTGDPDENKRLSQDRAEAVAKYLVVTHRMDQNRLRATGFGGTRPFPRRPEESLRAWEYRLPRVEISLVREEY</sequence>
<dbReference type="Proteomes" id="UP000807825">
    <property type="component" value="Unassembled WGS sequence"/>
</dbReference>
<evidence type="ECO:0000256" key="6">
    <source>
        <dbReference type="PROSITE-ProRule" id="PRU00473"/>
    </source>
</evidence>
<dbReference type="SMART" id="SM00062">
    <property type="entry name" value="PBPb"/>
    <property type="match status" value="1"/>
</dbReference>